<evidence type="ECO:0000313" key="3">
    <source>
        <dbReference type="EMBL" id="CAF3948688.1"/>
    </source>
</evidence>
<name>A0A813QDK9_9BILA</name>
<organism evidence="2 4">
    <name type="scientific">Adineta steineri</name>
    <dbReference type="NCBI Taxonomy" id="433720"/>
    <lineage>
        <taxon>Eukaryota</taxon>
        <taxon>Metazoa</taxon>
        <taxon>Spiralia</taxon>
        <taxon>Gnathifera</taxon>
        <taxon>Rotifera</taxon>
        <taxon>Eurotatoria</taxon>
        <taxon>Bdelloidea</taxon>
        <taxon>Adinetida</taxon>
        <taxon>Adinetidae</taxon>
        <taxon>Adineta</taxon>
    </lineage>
</organism>
<gene>
    <name evidence="2" type="ORF">IZO911_LOCUS4974</name>
    <name evidence="3" type="ORF">KXQ929_LOCUS25475</name>
</gene>
<reference evidence="2" key="1">
    <citation type="submission" date="2021-02" db="EMBL/GenBank/DDBJ databases">
        <authorList>
            <person name="Nowell W R."/>
        </authorList>
    </citation>
    <scope>NUCLEOTIDE SEQUENCE</scope>
</reference>
<comment type="caution">
    <text evidence="2">The sequence shown here is derived from an EMBL/GenBank/DDBJ whole genome shotgun (WGS) entry which is preliminary data.</text>
</comment>
<feature type="region of interest" description="Disordered" evidence="1">
    <location>
        <begin position="428"/>
        <end position="454"/>
    </location>
</feature>
<dbReference type="Proteomes" id="UP000663868">
    <property type="component" value="Unassembled WGS sequence"/>
</dbReference>
<evidence type="ECO:0000313" key="2">
    <source>
        <dbReference type="EMBL" id="CAF0765553.1"/>
    </source>
</evidence>
<proteinExistence type="predicted"/>
<dbReference type="EMBL" id="CAJOBB010002214">
    <property type="protein sequence ID" value="CAF3948688.1"/>
    <property type="molecule type" value="Genomic_DNA"/>
</dbReference>
<evidence type="ECO:0000313" key="4">
    <source>
        <dbReference type="Proteomes" id="UP000663860"/>
    </source>
</evidence>
<dbReference type="Proteomes" id="UP000663860">
    <property type="component" value="Unassembled WGS sequence"/>
</dbReference>
<protein>
    <submittedName>
        <fullName evidence="2">Uncharacterized protein</fullName>
    </submittedName>
</protein>
<feature type="region of interest" description="Disordered" evidence="1">
    <location>
        <begin position="1"/>
        <end position="27"/>
    </location>
</feature>
<feature type="compositionally biased region" description="Low complexity" evidence="1">
    <location>
        <begin position="439"/>
        <end position="454"/>
    </location>
</feature>
<sequence>MNKSDEPNVEKTGVSAEETKTINGPCSDDVSKAQLDHNISQLIMEANGGSTLSNQQIESASSKLVQFIQDLTINFQTIFNNNFNINFNQHFIELFQLRSDYAKQLASLFDMLINRVIEEFLPNRIIQLKINIDPVQMWRSIQNSIDQLNDLQRQDLHLIIKHIRTINNYFYNLLLQVKNAEFLKVDQTRAMYQNLTEELYCLSESLLHFTSIFFINTEKINTIKSQEYSKPVDTYLFQNVSTATQSTNNNNNHVNEIMTNTSSNKKSSMSPPMNSNCNQCNMINNQIPQQPYWNGTGRGFCFQPNPIHCATGSVPITNVFAHQKPMSCSNTSQKNDVPPPLCFPTPVVYTPEMETLSSSGGIIYARKSGNTWIAENLGTLIETLKDIGQTIDMNAHCEILVRKTGELLVRRKRGRRKRFLQQTISKTTARGNNAYAEMNANQEQSDSNNSNDDQ</sequence>
<dbReference type="EMBL" id="CAJNOE010000028">
    <property type="protein sequence ID" value="CAF0765553.1"/>
    <property type="molecule type" value="Genomic_DNA"/>
</dbReference>
<accession>A0A813QDK9</accession>
<evidence type="ECO:0000256" key="1">
    <source>
        <dbReference type="SAM" id="MobiDB-lite"/>
    </source>
</evidence>
<dbReference type="AlphaFoldDB" id="A0A813QDK9"/>